<sequence>MADAGGASCVDPAGRASNEQLGAWLRADARSDSQSLQQLFGAVTPLLFAFFEGQLPERKSVLNVLVLDTLIDVYRRRASYDPSRPFRAWLLGLARTRLVNYVAHPDDDGCTAAGEPDEPRHVADYDVDGEITLFFHKLVQGQAREALRVPALANAR</sequence>
<accession>A0A4V6NA20</accession>
<dbReference type="EMBL" id="SJTG01000001">
    <property type="protein sequence ID" value="TCI13037.1"/>
    <property type="molecule type" value="Genomic_DNA"/>
</dbReference>
<dbReference type="Proteomes" id="UP000291822">
    <property type="component" value="Unassembled WGS sequence"/>
</dbReference>
<proteinExistence type="predicted"/>
<dbReference type="InterPro" id="IPR013325">
    <property type="entry name" value="RNA_pol_sigma_r2"/>
</dbReference>
<evidence type="ECO:0000313" key="2">
    <source>
        <dbReference type="Proteomes" id="UP000291822"/>
    </source>
</evidence>
<dbReference type="Gene3D" id="1.10.1740.10">
    <property type="match status" value="1"/>
</dbReference>
<reference evidence="1 2" key="1">
    <citation type="submission" date="2019-02" db="EMBL/GenBank/DDBJ databases">
        <title>Dyella amyloliquefaciens sp. nov., isolated from forest soil.</title>
        <authorList>
            <person name="Gao Z.-H."/>
            <person name="Qiu L.-H."/>
        </authorList>
    </citation>
    <scope>NUCLEOTIDE SEQUENCE [LARGE SCALE GENOMIC DNA]</scope>
    <source>
        <strain evidence="1 2">KACC 12747</strain>
    </source>
</reference>
<gene>
    <name evidence="1" type="ORF">EZM97_06975</name>
</gene>
<dbReference type="AlphaFoldDB" id="A0A4V6NA20"/>
<name>A0A4V6NA20_9GAMM</name>
<keyword evidence="2" id="KW-1185">Reference proteome</keyword>
<protein>
    <recommendedName>
        <fullName evidence="3">Sigma-70 family RNA polymerase sigma factor</fullName>
    </recommendedName>
</protein>
<evidence type="ECO:0000313" key="1">
    <source>
        <dbReference type="EMBL" id="TCI13037.1"/>
    </source>
</evidence>
<dbReference type="GO" id="GO:0003700">
    <property type="term" value="F:DNA-binding transcription factor activity"/>
    <property type="evidence" value="ECO:0007669"/>
    <property type="project" value="InterPro"/>
</dbReference>
<dbReference type="SUPFAM" id="SSF88946">
    <property type="entry name" value="Sigma2 domain of RNA polymerase sigma factors"/>
    <property type="match status" value="1"/>
</dbReference>
<dbReference type="GO" id="GO:0006352">
    <property type="term" value="P:DNA-templated transcription initiation"/>
    <property type="evidence" value="ECO:0007669"/>
    <property type="project" value="InterPro"/>
</dbReference>
<comment type="caution">
    <text evidence="1">The sequence shown here is derived from an EMBL/GenBank/DDBJ whole genome shotgun (WGS) entry which is preliminary data.</text>
</comment>
<organism evidence="1 2">
    <name type="scientific">Dyella soli</name>
    <dbReference type="NCBI Taxonomy" id="522319"/>
    <lineage>
        <taxon>Bacteria</taxon>
        <taxon>Pseudomonadati</taxon>
        <taxon>Pseudomonadota</taxon>
        <taxon>Gammaproteobacteria</taxon>
        <taxon>Lysobacterales</taxon>
        <taxon>Rhodanobacteraceae</taxon>
        <taxon>Dyella</taxon>
    </lineage>
</organism>
<evidence type="ECO:0008006" key="3">
    <source>
        <dbReference type="Google" id="ProtNLM"/>
    </source>
</evidence>